<dbReference type="Pfam" id="PF00534">
    <property type="entry name" value="Glycos_transf_1"/>
    <property type="match status" value="1"/>
</dbReference>
<feature type="domain" description="Glycosyltransferase subfamily 4-like N-terminal" evidence="4">
    <location>
        <begin position="15"/>
        <end position="197"/>
    </location>
</feature>
<gene>
    <name evidence="5" type="ORF">SAMN05443637_103315</name>
</gene>
<dbReference type="RefSeq" id="WP_073455953.1">
    <property type="nucleotide sequence ID" value="NZ_CALGVN010000015.1"/>
</dbReference>
<dbReference type="SUPFAM" id="SSF53756">
    <property type="entry name" value="UDP-Glycosyltransferase/glycogen phosphorylase"/>
    <property type="match status" value="1"/>
</dbReference>
<evidence type="ECO:0000313" key="5">
    <source>
        <dbReference type="EMBL" id="SHK19438.1"/>
    </source>
</evidence>
<proteinExistence type="predicted"/>
<keyword evidence="2" id="KW-0808">Transferase</keyword>
<dbReference type="EMBL" id="FRAP01000003">
    <property type="protein sequence ID" value="SHK19438.1"/>
    <property type="molecule type" value="Genomic_DNA"/>
</dbReference>
<sequence>MRVLMLSWEYPPVVVGGLGRHVHALAVHLAAAGHDVVVIGRQPSGTDAETHPTTDRVVDGVRVLAVAEDPAHLEFERDLVAWTLAMGHAQLRAALTRLGDWRPDVVHAHDWLVAHAAITLADALGVPLVATVHATEAGRHAGWLSSPLSRQVHSVEWWLARRADAVITCSAAMRDEAVELFDVDPAKVRVLHNGITPQDWRVPARRVAATRERLAPDGAPLLLYFGRLEYEKGVQDLIAALPRIRRSHPGTRLAIAGTGTATDMLRETARRHRVLRSVAFLGHLPDGELPAAVAAADAVVLPSRYEPFGIVALEAAAAGAPLVTSTAGGLGELVEDGRTGLSFEPGDVTGIVRAVRTVLDDPAAAAERAGAARERLATDFDWARIAAATAQVYAAAPIGGPQELPRPKIPTGNVFGLE</sequence>
<name>A0A1M6QGX5_PSETH</name>
<organism evidence="5 6">
    <name type="scientific">Pseudonocardia thermophila</name>
    <dbReference type="NCBI Taxonomy" id="1848"/>
    <lineage>
        <taxon>Bacteria</taxon>
        <taxon>Bacillati</taxon>
        <taxon>Actinomycetota</taxon>
        <taxon>Actinomycetes</taxon>
        <taxon>Pseudonocardiales</taxon>
        <taxon>Pseudonocardiaceae</taxon>
        <taxon>Pseudonocardia</taxon>
    </lineage>
</organism>
<dbReference type="InterPro" id="IPR050194">
    <property type="entry name" value="Glycosyltransferase_grp1"/>
</dbReference>
<dbReference type="Pfam" id="PF13439">
    <property type="entry name" value="Glyco_transf_4"/>
    <property type="match status" value="1"/>
</dbReference>
<dbReference type="Gene3D" id="3.40.50.2000">
    <property type="entry name" value="Glycogen Phosphorylase B"/>
    <property type="match status" value="2"/>
</dbReference>
<dbReference type="InterPro" id="IPR001296">
    <property type="entry name" value="Glyco_trans_1"/>
</dbReference>
<evidence type="ECO:0000256" key="2">
    <source>
        <dbReference type="ARBA" id="ARBA00022679"/>
    </source>
</evidence>
<dbReference type="CDD" id="cd03801">
    <property type="entry name" value="GT4_PimA-like"/>
    <property type="match status" value="1"/>
</dbReference>
<dbReference type="GO" id="GO:0016757">
    <property type="term" value="F:glycosyltransferase activity"/>
    <property type="evidence" value="ECO:0007669"/>
    <property type="project" value="UniProtKB-KW"/>
</dbReference>
<dbReference type="GO" id="GO:1901137">
    <property type="term" value="P:carbohydrate derivative biosynthetic process"/>
    <property type="evidence" value="ECO:0007669"/>
    <property type="project" value="UniProtKB-ARBA"/>
</dbReference>
<evidence type="ECO:0000256" key="1">
    <source>
        <dbReference type="ARBA" id="ARBA00022676"/>
    </source>
</evidence>
<feature type="domain" description="Glycosyl transferase family 1" evidence="3">
    <location>
        <begin position="213"/>
        <end position="373"/>
    </location>
</feature>
<dbReference type="OrthoDB" id="6286688at2"/>
<dbReference type="InterPro" id="IPR028098">
    <property type="entry name" value="Glyco_trans_4-like_N"/>
</dbReference>
<evidence type="ECO:0000259" key="4">
    <source>
        <dbReference type="Pfam" id="PF13439"/>
    </source>
</evidence>
<dbReference type="AlphaFoldDB" id="A0A1M6QGX5"/>
<dbReference type="PANTHER" id="PTHR45947:SF3">
    <property type="entry name" value="SULFOQUINOVOSYL TRANSFERASE SQD2"/>
    <property type="match status" value="1"/>
</dbReference>
<keyword evidence="1" id="KW-0328">Glycosyltransferase</keyword>
<accession>A0A1M6QGX5</accession>
<dbReference type="Proteomes" id="UP000184363">
    <property type="component" value="Unassembled WGS sequence"/>
</dbReference>
<keyword evidence="6" id="KW-1185">Reference proteome</keyword>
<evidence type="ECO:0000259" key="3">
    <source>
        <dbReference type="Pfam" id="PF00534"/>
    </source>
</evidence>
<evidence type="ECO:0000313" key="6">
    <source>
        <dbReference type="Proteomes" id="UP000184363"/>
    </source>
</evidence>
<reference evidence="5 6" key="1">
    <citation type="submission" date="2016-11" db="EMBL/GenBank/DDBJ databases">
        <authorList>
            <person name="Jaros S."/>
            <person name="Januszkiewicz K."/>
            <person name="Wedrychowicz H."/>
        </authorList>
    </citation>
    <scope>NUCLEOTIDE SEQUENCE [LARGE SCALE GENOMIC DNA]</scope>
    <source>
        <strain evidence="5 6">DSM 43832</strain>
    </source>
</reference>
<dbReference type="PANTHER" id="PTHR45947">
    <property type="entry name" value="SULFOQUINOVOSYL TRANSFERASE SQD2"/>
    <property type="match status" value="1"/>
</dbReference>
<dbReference type="STRING" id="1848.SAMN05443637_103315"/>
<protein>
    <submittedName>
        <fullName evidence="5">(1-&gt;4)-alpha-D-glucan synthase (UDP-glucose)</fullName>
    </submittedName>
</protein>